<gene>
    <name evidence="4 6" type="ORF">P152DRAFT_97453</name>
</gene>
<dbReference type="InterPro" id="IPR045312">
    <property type="entry name" value="PCBER-like"/>
</dbReference>
<organism evidence="4">
    <name type="scientific">Eremomyces bilateralis CBS 781.70</name>
    <dbReference type="NCBI Taxonomy" id="1392243"/>
    <lineage>
        <taxon>Eukaryota</taxon>
        <taxon>Fungi</taxon>
        <taxon>Dikarya</taxon>
        <taxon>Ascomycota</taxon>
        <taxon>Pezizomycotina</taxon>
        <taxon>Dothideomycetes</taxon>
        <taxon>Dothideomycetes incertae sedis</taxon>
        <taxon>Eremomycetales</taxon>
        <taxon>Eremomycetaceae</taxon>
        <taxon>Eremomyces</taxon>
    </lineage>
</organism>
<dbReference type="CDD" id="cd05259">
    <property type="entry name" value="PCBER_SDR_a"/>
    <property type="match status" value="1"/>
</dbReference>
<dbReference type="Pfam" id="PF05368">
    <property type="entry name" value="NmrA"/>
    <property type="match status" value="1"/>
</dbReference>
<dbReference type="InterPro" id="IPR051609">
    <property type="entry name" value="NmrA/Isoflavone_reductase-like"/>
</dbReference>
<sequence>MGTLVIGAGELGMAILQAISLHPHHDSKKLAVLLRTEAITSHDTSRKENVRKIKSMGVEIEVGDVVSYSLEELAEIFSGYDTIICCSGMGLPSGTQIKLCGAVVRARTPRYIPWQFGLDYDRIGYGSSQDLFDEQLHVREALRAQTTTTWTIVSAGLFMSFLFLPEFGIVDLENGVVHALGSWENRVTVTGPKDIATMTAEVVCNAEDTADRVVYIAGDTISYGQLAELLEARFQKEFVKKLWDIPTLHRQLATDPGNGMIKYRNVFADGRGVAWDKAETLNVKRSIPLTDLNSYLDKL</sequence>
<keyword evidence="1" id="KW-0521">NADP</keyword>
<keyword evidence="5" id="KW-1185">Reference proteome</keyword>
<evidence type="ECO:0000313" key="5">
    <source>
        <dbReference type="Proteomes" id="UP000504638"/>
    </source>
</evidence>
<evidence type="ECO:0000313" key="4">
    <source>
        <dbReference type="EMBL" id="KAF1810409.1"/>
    </source>
</evidence>
<proteinExistence type="predicted"/>
<evidence type="ECO:0000256" key="1">
    <source>
        <dbReference type="ARBA" id="ARBA00022857"/>
    </source>
</evidence>
<dbReference type="Gene3D" id="3.90.25.10">
    <property type="entry name" value="UDP-galactose 4-epimerase, domain 1"/>
    <property type="match status" value="1"/>
</dbReference>
<dbReference type="Proteomes" id="UP000504638">
    <property type="component" value="Unplaced"/>
</dbReference>
<dbReference type="InterPro" id="IPR008030">
    <property type="entry name" value="NmrA-like"/>
</dbReference>
<reference evidence="6" key="2">
    <citation type="submission" date="2020-04" db="EMBL/GenBank/DDBJ databases">
        <authorList>
            <consortium name="NCBI Genome Project"/>
        </authorList>
    </citation>
    <scope>NUCLEOTIDE SEQUENCE</scope>
    <source>
        <strain evidence="6">CBS 781.70</strain>
    </source>
</reference>
<dbReference type="RefSeq" id="XP_033532040.1">
    <property type="nucleotide sequence ID" value="XM_033683396.1"/>
</dbReference>
<feature type="domain" description="NmrA-like" evidence="3">
    <location>
        <begin position="6"/>
        <end position="252"/>
    </location>
</feature>
<reference evidence="4 6" key="1">
    <citation type="submission" date="2020-01" db="EMBL/GenBank/DDBJ databases">
        <authorList>
            <consortium name="DOE Joint Genome Institute"/>
            <person name="Haridas S."/>
            <person name="Albert R."/>
            <person name="Binder M."/>
            <person name="Bloem J."/>
            <person name="Labutti K."/>
            <person name="Salamov A."/>
            <person name="Andreopoulos B."/>
            <person name="Baker S.E."/>
            <person name="Barry K."/>
            <person name="Bills G."/>
            <person name="Bluhm B.H."/>
            <person name="Cannon C."/>
            <person name="Castanera R."/>
            <person name="Culley D.E."/>
            <person name="Daum C."/>
            <person name="Ezra D."/>
            <person name="Gonzalez J.B."/>
            <person name="Henrissat B."/>
            <person name="Kuo A."/>
            <person name="Liang C."/>
            <person name="Lipzen A."/>
            <person name="Lutzoni F."/>
            <person name="Magnuson J."/>
            <person name="Mondo S."/>
            <person name="Nolan M."/>
            <person name="Ohm R."/>
            <person name="Pangilinan J."/>
            <person name="Park H.-J."/>
            <person name="Ramirez L."/>
            <person name="Alfaro M."/>
            <person name="Sun H."/>
            <person name="Tritt A."/>
            <person name="Yoshinaga Y."/>
            <person name="Zwiers L.-H."/>
            <person name="Turgeon B.G."/>
            <person name="Goodwin S.B."/>
            <person name="Spatafora J.W."/>
            <person name="Crous P.W."/>
            <person name="Grigoriev I.V."/>
        </authorList>
    </citation>
    <scope>NUCLEOTIDE SEQUENCE</scope>
    <source>
        <strain evidence="4 6">CBS 781.70</strain>
    </source>
</reference>
<dbReference type="AlphaFoldDB" id="A0A6G1FXT4"/>
<name>A0A6G1FXT4_9PEZI</name>
<dbReference type="GeneID" id="54423966"/>
<reference evidence="6" key="3">
    <citation type="submission" date="2025-04" db="UniProtKB">
        <authorList>
            <consortium name="RefSeq"/>
        </authorList>
    </citation>
    <scope>IDENTIFICATION</scope>
    <source>
        <strain evidence="6">CBS 781.70</strain>
    </source>
</reference>
<accession>A0A6G1FXT4</accession>
<keyword evidence="2" id="KW-0560">Oxidoreductase</keyword>
<dbReference type="GO" id="GO:0016491">
    <property type="term" value="F:oxidoreductase activity"/>
    <property type="evidence" value="ECO:0007669"/>
    <property type="project" value="UniProtKB-KW"/>
</dbReference>
<dbReference type="Gene3D" id="3.40.50.720">
    <property type="entry name" value="NAD(P)-binding Rossmann-like Domain"/>
    <property type="match status" value="1"/>
</dbReference>
<dbReference type="SUPFAM" id="SSF51735">
    <property type="entry name" value="NAD(P)-binding Rossmann-fold domains"/>
    <property type="match status" value="1"/>
</dbReference>
<dbReference type="PANTHER" id="PTHR47706:SF6">
    <property type="entry name" value="NMRA-LIKE FAMILY PROTEIN (AFU_ORTHOLOGUE AFUA_6G00280)"/>
    <property type="match status" value="1"/>
</dbReference>
<dbReference type="PANTHER" id="PTHR47706">
    <property type="entry name" value="NMRA-LIKE FAMILY PROTEIN"/>
    <property type="match status" value="1"/>
</dbReference>
<evidence type="ECO:0000313" key="6">
    <source>
        <dbReference type="RefSeq" id="XP_033532040.1"/>
    </source>
</evidence>
<dbReference type="OrthoDB" id="5283654at2759"/>
<dbReference type="EMBL" id="ML975166">
    <property type="protein sequence ID" value="KAF1810409.1"/>
    <property type="molecule type" value="Genomic_DNA"/>
</dbReference>
<evidence type="ECO:0000256" key="2">
    <source>
        <dbReference type="ARBA" id="ARBA00023002"/>
    </source>
</evidence>
<dbReference type="InterPro" id="IPR036291">
    <property type="entry name" value="NAD(P)-bd_dom_sf"/>
</dbReference>
<evidence type="ECO:0000259" key="3">
    <source>
        <dbReference type="Pfam" id="PF05368"/>
    </source>
</evidence>
<protein>
    <submittedName>
        <fullName evidence="4 6">NAD(P)-binding protein</fullName>
    </submittedName>
</protein>